<dbReference type="InterPro" id="IPR003719">
    <property type="entry name" value="Phenazine_PhzF-like"/>
</dbReference>
<accession>A0A0D2BSN4</accession>
<proteinExistence type="predicted"/>
<feature type="active site" evidence="1">
    <location>
        <position position="50"/>
    </location>
</feature>
<protein>
    <recommendedName>
        <fullName evidence="5">Phenazine biosynthesis protein PhzF</fullName>
    </recommendedName>
</protein>
<reference evidence="3 4" key="1">
    <citation type="submission" date="2015-01" db="EMBL/GenBank/DDBJ databases">
        <title>The Genome Sequence of Exophiala spinifera CBS89968.</title>
        <authorList>
            <consortium name="The Broad Institute Genomics Platform"/>
            <person name="Cuomo C."/>
            <person name="de Hoog S."/>
            <person name="Gorbushina A."/>
            <person name="Stielow B."/>
            <person name="Teixiera M."/>
            <person name="Abouelleil A."/>
            <person name="Chapman S.B."/>
            <person name="Priest M."/>
            <person name="Young S.K."/>
            <person name="Wortman J."/>
            <person name="Nusbaum C."/>
            <person name="Birren B."/>
        </authorList>
    </citation>
    <scope>NUCLEOTIDE SEQUENCE [LARGE SCALE GENOMIC DNA]</scope>
    <source>
        <strain evidence="3 4">CBS 89968</strain>
    </source>
</reference>
<dbReference type="GO" id="GO:0005737">
    <property type="term" value="C:cytoplasm"/>
    <property type="evidence" value="ECO:0007669"/>
    <property type="project" value="TreeGrafter"/>
</dbReference>
<dbReference type="STRING" id="91928.A0A0D2BSN4"/>
<dbReference type="PIRSF" id="PIRSF016184">
    <property type="entry name" value="PhzC_PhzF"/>
    <property type="match status" value="1"/>
</dbReference>
<dbReference type="GeneID" id="27329098"/>
<keyword evidence="4" id="KW-1185">Reference proteome</keyword>
<organism evidence="3 4">
    <name type="scientific">Exophiala spinifera</name>
    <dbReference type="NCBI Taxonomy" id="91928"/>
    <lineage>
        <taxon>Eukaryota</taxon>
        <taxon>Fungi</taxon>
        <taxon>Dikarya</taxon>
        <taxon>Ascomycota</taxon>
        <taxon>Pezizomycotina</taxon>
        <taxon>Eurotiomycetes</taxon>
        <taxon>Chaetothyriomycetidae</taxon>
        <taxon>Chaetothyriales</taxon>
        <taxon>Herpotrichiellaceae</taxon>
        <taxon>Exophiala</taxon>
    </lineage>
</organism>
<dbReference type="PANTHER" id="PTHR13774">
    <property type="entry name" value="PHENAZINE BIOSYNTHESIS PROTEIN"/>
    <property type="match status" value="1"/>
</dbReference>
<evidence type="ECO:0000256" key="1">
    <source>
        <dbReference type="PIRSR" id="PIRSR016184-1"/>
    </source>
</evidence>
<dbReference type="Gene3D" id="3.10.310.10">
    <property type="entry name" value="Diaminopimelate Epimerase, Chain A, domain 1"/>
    <property type="match status" value="2"/>
</dbReference>
<evidence type="ECO:0000313" key="4">
    <source>
        <dbReference type="Proteomes" id="UP000053328"/>
    </source>
</evidence>
<dbReference type="NCBIfam" id="TIGR00654">
    <property type="entry name" value="PhzF_family"/>
    <property type="match status" value="1"/>
</dbReference>
<dbReference type="RefSeq" id="XP_016241651.1">
    <property type="nucleotide sequence ID" value="XM_016376375.1"/>
</dbReference>
<dbReference type="OrthoDB" id="75169at2759"/>
<sequence length="331" mass="35394">MPATLSFVTLDVFTATRYTGNPLAIIRVPSSTTLSQSQKQRIAREFNLSESVFLHEQTESDKSNESVRIDIFTAQAEVPFAGHPTVGTANYLLRILPKDGPLRGIEALQAKAGRFGITLDDSVAGARISVAHNVHVHSSLGLEQRLLTGQPRYVAYSVISIVKGMNFILVQLADLDALKNQTGNLVGSESTYTAHTALDEGWRTGLLCTYFYVDLGHGPSSSPSDSDSGSEPTTRHLRTRMFGSREDPATGSAASALASYLSLQTGTAGRYKYHITQGVEMGQRGEISVEVSTTTAAAATEGVVEISEVLLGGSAVLNMQGTLEVPDSDEL</sequence>
<evidence type="ECO:0000256" key="2">
    <source>
        <dbReference type="SAM" id="MobiDB-lite"/>
    </source>
</evidence>
<dbReference type="GO" id="GO:0016853">
    <property type="term" value="F:isomerase activity"/>
    <property type="evidence" value="ECO:0007669"/>
    <property type="project" value="TreeGrafter"/>
</dbReference>
<dbReference type="EMBL" id="KN847492">
    <property type="protein sequence ID" value="KIW21435.1"/>
    <property type="molecule type" value="Genomic_DNA"/>
</dbReference>
<evidence type="ECO:0008006" key="5">
    <source>
        <dbReference type="Google" id="ProtNLM"/>
    </source>
</evidence>
<dbReference type="VEuPathDB" id="FungiDB:PV08_02015"/>
<dbReference type="SUPFAM" id="SSF54506">
    <property type="entry name" value="Diaminopimelate epimerase-like"/>
    <property type="match status" value="1"/>
</dbReference>
<dbReference type="Pfam" id="PF02567">
    <property type="entry name" value="PhzC-PhzF"/>
    <property type="match status" value="2"/>
</dbReference>
<gene>
    <name evidence="3" type="ORF">PV08_02015</name>
</gene>
<dbReference type="AlphaFoldDB" id="A0A0D2BSN4"/>
<dbReference type="PANTHER" id="PTHR13774:SF32">
    <property type="entry name" value="ANTISENSE-ENHANCING SEQUENCE 1"/>
    <property type="match status" value="1"/>
</dbReference>
<name>A0A0D2BSN4_9EURO</name>
<dbReference type="HOGENOM" id="CLU_048756_1_0_1"/>
<dbReference type="Proteomes" id="UP000053328">
    <property type="component" value="Unassembled WGS sequence"/>
</dbReference>
<feature type="region of interest" description="Disordered" evidence="2">
    <location>
        <begin position="220"/>
        <end position="250"/>
    </location>
</feature>
<evidence type="ECO:0000313" key="3">
    <source>
        <dbReference type="EMBL" id="KIW21435.1"/>
    </source>
</evidence>
<feature type="compositionally biased region" description="Low complexity" evidence="2">
    <location>
        <begin position="220"/>
        <end position="230"/>
    </location>
</feature>